<evidence type="ECO:0000313" key="4">
    <source>
        <dbReference type="EMBL" id="UUI63926.1"/>
    </source>
</evidence>
<keyword evidence="1" id="KW-0328">Glycosyltransferase</keyword>
<dbReference type="PANTHER" id="PTHR46401">
    <property type="entry name" value="GLYCOSYLTRANSFERASE WBBK-RELATED"/>
    <property type="match status" value="1"/>
</dbReference>
<accession>A0ABY5K3D9</accession>
<gene>
    <name evidence="4" type="ORF">NP075_12375</name>
</gene>
<evidence type="ECO:0000313" key="5">
    <source>
        <dbReference type="Proteomes" id="UP001317322"/>
    </source>
</evidence>
<dbReference type="PANTHER" id="PTHR46401:SF2">
    <property type="entry name" value="GLYCOSYLTRANSFERASE WBBK-RELATED"/>
    <property type="match status" value="1"/>
</dbReference>
<reference evidence="4 5" key="1">
    <citation type="submission" date="2022-07" db="EMBL/GenBank/DDBJ databases">
        <title>Novel species in genus cellulomonas.</title>
        <authorList>
            <person name="Ye L."/>
        </authorList>
    </citation>
    <scope>NUCLEOTIDE SEQUENCE [LARGE SCALE GENOMIC DNA]</scope>
    <source>
        <strain evidence="5">zg-Y908</strain>
    </source>
</reference>
<dbReference type="Gene3D" id="3.40.50.2000">
    <property type="entry name" value="Glycogen Phosphorylase B"/>
    <property type="match status" value="2"/>
</dbReference>
<dbReference type="Pfam" id="PF13692">
    <property type="entry name" value="Glyco_trans_1_4"/>
    <property type="match status" value="1"/>
</dbReference>
<keyword evidence="5" id="KW-1185">Reference proteome</keyword>
<dbReference type="RefSeq" id="WP_227565470.1">
    <property type="nucleotide sequence ID" value="NZ_CP101989.1"/>
</dbReference>
<dbReference type="EMBL" id="CP101989">
    <property type="protein sequence ID" value="UUI63926.1"/>
    <property type="molecule type" value="Genomic_DNA"/>
</dbReference>
<dbReference type="Pfam" id="PF13439">
    <property type="entry name" value="Glyco_transf_4"/>
    <property type="match status" value="1"/>
</dbReference>
<dbReference type="InterPro" id="IPR028098">
    <property type="entry name" value="Glyco_trans_4-like_N"/>
</dbReference>
<dbReference type="Proteomes" id="UP001317322">
    <property type="component" value="Chromosome"/>
</dbReference>
<protein>
    <submittedName>
        <fullName evidence="4">Glycosyltransferase family 4 protein</fullName>
    </submittedName>
</protein>
<proteinExistence type="predicted"/>
<evidence type="ECO:0000256" key="2">
    <source>
        <dbReference type="ARBA" id="ARBA00022679"/>
    </source>
</evidence>
<dbReference type="CDD" id="cd03809">
    <property type="entry name" value="GT4_MtfB-like"/>
    <property type="match status" value="1"/>
</dbReference>
<name>A0ABY5K3D9_9CELL</name>
<sequence>MTRMRIVLEATSLLGRRTGVGQYTGHLLDELPAALGRAGVAADVAVTTWTARGGALHDLPAGVRQVGPRVPARALRTAWTRTDRPHVETLVGRCDVMHGTNFVSPPTRRAREVVTVHDLTYEEHRSTVSADSLAYRTLVVRALRRGAHVVTPSRAVADAVRDFYDLPDEQVTPTPLGVDPQWFTPPAPAPAGRLDLPDDYVLFVGSLDPRKNLPRLVEAFERVRAGRRDAPALVLAGPAGRDETLRARPGVHLTGWLDDADLRRVVAGARALALPSIDEGFGLPALEALASGRPVLAADIPALREVSGPYATYVDPHDTDAVAEGLERVLQADDGPTDRQARRAHAARWTWGACADATVAVYMRTD</sequence>
<evidence type="ECO:0000256" key="1">
    <source>
        <dbReference type="ARBA" id="ARBA00022676"/>
    </source>
</evidence>
<organism evidence="4 5">
    <name type="scientific">Cellulomonas wangsupingiae</name>
    <dbReference type="NCBI Taxonomy" id="2968085"/>
    <lineage>
        <taxon>Bacteria</taxon>
        <taxon>Bacillati</taxon>
        <taxon>Actinomycetota</taxon>
        <taxon>Actinomycetes</taxon>
        <taxon>Micrococcales</taxon>
        <taxon>Cellulomonadaceae</taxon>
        <taxon>Cellulomonas</taxon>
    </lineage>
</organism>
<dbReference type="SUPFAM" id="SSF53756">
    <property type="entry name" value="UDP-Glycosyltransferase/glycogen phosphorylase"/>
    <property type="match status" value="1"/>
</dbReference>
<feature type="domain" description="Glycosyltransferase subfamily 4-like N-terminal" evidence="3">
    <location>
        <begin position="20"/>
        <end position="181"/>
    </location>
</feature>
<keyword evidence="2" id="KW-0808">Transferase</keyword>
<evidence type="ECO:0000259" key="3">
    <source>
        <dbReference type="Pfam" id="PF13439"/>
    </source>
</evidence>